<feature type="domain" description="ABC transporter" evidence="11">
    <location>
        <begin position="690"/>
        <end position="930"/>
    </location>
</feature>
<dbReference type="Gene3D" id="3.40.50.300">
    <property type="entry name" value="P-loop containing nucleotide triphosphate hydrolases"/>
    <property type="match status" value="1"/>
</dbReference>
<evidence type="ECO:0000256" key="7">
    <source>
        <dbReference type="ARBA" id="ARBA00023136"/>
    </source>
</evidence>
<evidence type="ECO:0000256" key="9">
    <source>
        <dbReference type="SAM" id="Phobius"/>
    </source>
</evidence>
<evidence type="ECO:0000256" key="5">
    <source>
        <dbReference type="ARBA" id="ARBA00022840"/>
    </source>
</evidence>
<evidence type="ECO:0000256" key="1">
    <source>
        <dbReference type="ARBA" id="ARBA00004141"/>
    </source>
</evidence>
<dbReference type="SMART" id="SM00382">
    <property type="entry name" value="AAA"/>
    <property type="match status" value="1"/>
</dbReference>
<sequence>MPHDVSFVALLNSSASTDADARAAAFRLFSRALALLHLLDVLTSLGAVAAECSSSSADPMAACLRAALLPPPPPSLASPAVSDLLLCSLLRLLLSPLLLFIGVRYGRKDSPPLRGPCRRAPSSPRARRRSRTDSARSATDDGARRDSLYSSLSSARAADVRGELAKPLLSPVSGAPDLRPSLPSDQDLPSLPGAAPREPPGAAAAGPLVNAAVLFLLFASSTLFQVYAGLKVASHDFASASPCLPPLMCLPVLWLNLQVWAGRTLLGEMTREEGIFLPKVHRHPVFFHKTLAFHWCDLCGVRVKGSEGAWRCRLCDFDMCRTCAKRADAATVSENMLRGDRGVREEAAVTNVSYFSRSLSLARPELPLLLLSFLLLALYCASSLALPNFQGLIIDKVVPDDAGEYDEAGFRFYVKIYLAVMLTQGALSTVYQAAFSLVSRRMVFHVRNTLFRKILWQDVAFFDGTESGHLISRLTNDVNMMMQPIQTSLSSLLSNTLMLAGGVAMCFYNSYRLSMLAFVTVGPIMYLWDLYANWSKQLNRRMLSAWAEGNSVASQSLSHIRTVKAFGTEEREIGTYSEANKEALRAGVRDAWGNGLTSALTNYLDLGTGVLILFYGGLLVMDGKMSVGRLVTFQLFWNMMNNAYQNLQGLVTSFTRSAAGAEKVFSLWDSAPDIDPSVGNGVDWDVEGGIELKNVKYFYQMRPDNLVLDGINLKIPAGKTVALVGRSGGGKTTIVNMLLRFYDPKEGTISLDSFPYESLKVHELRRQFGVVSQDTELFAKTIAENIAYGLDPSEYTMEDVHEAARRAQAHDFIMEMKDGYSTRVGERGGRISGGQRQRIAIARVFLRKPKIILLDEATSALDENSQQAVQDALNTLIKECNATVVLVAHRLSTVMNAHKIAVIEKGKVAEQGSHDDLVRLGGIYAKLVEKTNKKKENALNQAAIDGDGDGEGGGKKSDVDNIDSLLGK</sequence>
<evidence type="ECO:0000259" key="12">
    <source>
        <dbReference type="PROSITE" id="PS50929"/>
    </source>
</evidence>
<protein>
    <submittedName>
        <fullName evidence="13">Uncharacterized protein</fullName>
    </submittedName>
</protein>
<dbReference type="InterPro" id="IPR003593">
    <property type="entry name" value="AAA+_ATPase"/>
</dbReference>
<dbReference type="PANTHER" id="PTHR43394">
    <property type="entry name" value="ATP-DEPENDENT PERMEASE MDL1, MITOCHONDRIAL"/>
    <property type="match status" value="1"/>
</dbReference>
<evidence type="ECO:0000313" key="13">
    <source>
        <dbReference type="EMBL" id="GMI30614.1"/>
    </source>
</evidence>
<feature type="domain" description="ABC transmembrane type-1" evidence="12">
    <location>
        <begin position="370"/>
        <end position="656"/>
    </location>
</feature>
<evidence type="ECO:0000259" key="11">
    <source>
        <dbReference type="PROSITE" id="PS50893"/>
    </source>
</evidence>
<keyword evidence="3" id="KW-0677">Repeat</keyword>
<evidence type="ECO:0000256" key="6">
    <source>
        <dbReference type="ARBA" id="ARBA00022989"/>
    </source>
</evidence>
<evidence type="ECO:0000256" key="3">
    <source>
        <dbReference type="ARBA" id="ARBA00022737"/>
    </source>
</evidence>
<dbReference type="InterPro" id="IPR039421">
    <property type="entry name" value="Type_1_exporter"/>
</dbReference>
<dbReference type="SUPFAM" id="SSF57889">
    <property type="entry name" value="Cysteine-rich domain"/>
    <property type="match status" value="1"/>
</dbReference>
<gene>
    <name evidence="13" type="ORF">TeGR_g13598</name>
</gene>
<keyword evidence="10" id="KW-0732">Signal</keyword>
<feature type="signal peptide" evidence="10">
    <location>
        <begin position="1"/>
        <end position="50"/>
    </location>
</feature>
<dbReference type="Pfam" id="PF00005">
    <property type="entry name" value="ABC_tran"/>
    <property type="match status" value="1"/>
</dbReference>
<proteinExistence type="predicted"/>
<organism evidence="13 14">
    <name type="scientific">Tetraparma gracilis</name>
    <dbReference type="NCBI Taxonomy" id="2962635"/>
    <lineage>
        <taxon>Eukaryota</taxon>
        <taxon>Sar</taxon>
        <taxon>Stramenopiles</taxon>
        <taxon>Ochrophyta</taxon>
        <taxon>Bolidophyceae</taxon>
        <taxon>Parmales</taxon>
        <taxon>Triparmaceae</taxon>
        <taxon>Tetraparma</taxon>
    </lineage>
</organism>
<keyword evidence="4" id="KW-0547">Nucleotide-binding</keyword>
<dbReference type="PROSITE" id="PS50893">
    <property type="entry name" value="ABC_TRANSPORTER_2"/>
    <property type="match status" value="1"/>
</dbReference>
<feature type="transmembrane region" description="Helical" evidence="9">
    <location>
        <begin position="516"/>
        <end position="534"/>
    </location>
</feature>
<keyword evidence="2 9" id="KW-0812">Transmembrane</keyword>
<dbReference type="Pfam" id="PF00664">
    <property type="entry name" value="ABC_membrane"/>
    <property type="match status" value="1"/>
</dbReference>
<dbReference type="SUPFAM" id="SSF52540">
    <property type="entry name" value="P-loop containing nucleoside triphosphate hydrolases"/>
    <property type="match status" value="1"/>
</dbReference>
<evidence type="ECO:0000256" key="10">
    <source>
        <dbReference type="SAM" id="SignalP"/>
    </source>
</evidence>
<dbReference type="SUPFAM" id="SSF90123">
    <property type="entry name" value="ABC transporter transmembrane region"/>
    <property type="match status" value="1"/>
</dbReference>
<feature type="transmembrane region" description="Helical" evidence="9">
    <location>
        <begin position="489"/>
        <end position="510"/>
    </location>
</feature>
<comment type="caution">
    <text evidence="13">The sequence shown here is derived from an EMBL/GenBank/DDBJ whole genome shotgun (WGS) entry which is preliminary data.</text>
</comment>
<dbReference type="PROSITE" id="PS00211">
    <property type="entry name" value="ABC_TRANSPORTER_1"/>
    <property type="match status" value="1"/>
</dbReference>
<feature type="compositionally biased region" description="Basic and acidic residues" evidence="8">
    <location>
        <begin position="131"/>
        <end position="147"/>
    </location>
</feature>
<dbReference type="PANTHER" id="PTHR43394:SF5">
    <property type="entry name" value="ABC TRANSPORTER B FAMILY"/>
    <property type="match status" value="1"/>
</dbReference>
<dbReference type="EMBL" id="BRYB01001665">
    <property type="protein sequence ID" value="GMI30614.1"/>
    <property type="molecule type" value="Genomic_DNA"/>
</dbReference>
<dbReference type="Proteomes" id="UP001165060">
    <property type="component" value="Unassembled WGS sequence"/>
</dbReference>
<dbReference type="InterPro" id="IPR004146">
    <property type="entry name" value="DC1"/>
</dbReference>
<name>A0ABQ6MQD3_9STRA</name>
<evidence type="ECO:0000256" key="4">
    <source>
        <dbReference type="ARBA" id="ARBA00022741"/>
    </source>
</evidence>
<comment type="subcellular location">
    <subcellularLocation>
        <location evidence="1">Membrane</location>
        <topology evidence="1">Multi-pass membrane protein</topology>
    </subcellularLocation>
</comment>
<accession>A0ABQ6MQD3</accession>
<dbReference type="InterPro" id="IPR027417">
    <property type="entry name" value="P-loop_NTPase"/>
</dbReference>
<dbReference type="InterPro" id="IPR011527">
    <property type="entry name" value="ABC1_TM_dom"/>
</dbReference>
<keyword evidence="5" id="KW-0067">ATP-binding</keyword>
<dbReference type="InterPro" id="IPR017871">
    <property type="entry name" value="ABC_transporter-like_CS"/>
</dbReference>
<dbReference type="InterPro" id="IPR036640">
    <property type="entry name" value="ABC1_TM_sf"/>
</dbReference>
<feature type="transmembrane region" description="Helical" evidence="9">
    <location>
        <begin position="416"/>
        <end position="438"/>
    </location>
</feature>
<evidence type="ECO:0000313" key="14">
    <source>
        <dbReference type="Proteomes" id="UP001165060"/>
    </source>
</evidence>
<keyword evidence="6 9" id="KW-1133">Transmembrane helix</keyword>
<reference evidence="13 14" key="1">
    <citation type="journal article" date="2023" name="Commun. Biol.">
        <title>Genome analysis of Parmales, the sister group of diatoms, reveals the evolutionary specialization of diatoms from phago-mixotrophs to photoautotrophs.</title>
        <authorList>
            <person name="Ban H."/>
            <person name="Sato S."/>
            <person name="Yoshikawa S."/>
            <person name="Yamada K."/>
            <person name="Nakamura Y."/>
            <person name="Ichinomiya M."/>
            <person name="Sato N."/>
            <person name="Blanc-Mathieu R."/>
            <person name="Endo H."/>
            <person name="Kuwata A."/>
            <person name="Ogata H."/>
        </authorList>
    </citation>
    <scope>NUCLEOTIDE SEQUENCE [LARGE SCALE GENOMIC DNA]</scope>
</reference>
<evidence type="ECO:0000256" key="8">
    <source>
        <dbReference type="SAM" id="MobiDB-lite"/>
    </source>
</evidence>
<keyword evidence="14" id="KW-1185">Reference proteome</keyword>
<feature type="region of interest" description="Disordered" evidence="8">
    <location>
        <begin position="939"/>
        <end position="968"/>
    </location>
</feature>
<feature type="transmembrane region" description="Helical" evidence="9">
    <location>
        <begin position="366"/>
        <end position="386"/>
    </location>
</feature>
<dbReference type="CDD" id="cd18572">
    <property type="entry name" value="ABC_6TM_TAP"/>
    <property type="match status" value="1"/>
</dbReference>
<dbReference type="Pfam" id="PF03107">
    <property type="entry name" value="C1_2"/>
    <property type="match status" value="1"/>
</dbReference>
<keyword evidence="7 9" id="KW-0472">Membrane</keyword>
<feature type="region of interest" description="Disordered" evidence="8">
    <location>
        <begin position="171"/>
        <end position="201"/>
    </location>
</feature>
<dbReference type="InterPro" id="IPR003439">
    <property type="entry name" value="ABC_transporter-like_ATP-bd"/>
</dbReference>
<dbReference type="InterPro" id="IPR046349">
    <property type="entry name" value="C1-like_sf"/>
</dbReference>
<evidence type="ECO:0000256" key="2">
    <source>
        <dbReference type="ARBA" id="ARBA00022692"/>
    </source>
</evidence>
<dbReference type="PROSITE" id="PS50929">
    <property type="entry name" value="ABC_TM1F"/>
    <property type="match status" value="1"/>
</dbReference>
<feature type="region of interest" description="Disordered" evidence="8">
    <location>
        <begin position="111"/>
        <end position="147"/>
    </location>
</feature>
<dbReference type="Gene3D" id="1.20.1560.10">
    <property type="entry name" value="ABC transporter type 1, transmembrane domain"/>
    <property type="match status" value="1"/>
</dbReference>
<feature type="chain" id="PRO_5045520240" evidence="10">
    <location>
        <begin position="51"/>
        <end position="968"/>
    </location>
</feature>
<feature type="compositionally biased region" description="Low complexity" evidence="8">
    <location>
        <begin position="192"/>
        <end position="201"/>
    </location>
</feature>